<dbReference type="GeneID" id="57754240"/>
<reference evidence="3 5" key="3">
    <citation type="submission" date="2019-08" db="EMBL/GenBank/DDBJ databases">
        <authorList>
            <person name="Kuhnert P."/>
        </authorList>
    </citation>
    <scope>NUCLEOTIDE SEQUENCE [LARGE SCALE GENOMIC DNA]</scope>
    <source>
        <strain evidence="3 5">B36.5</strain>
    </source>
</reference>
<gene>
    <name evidence="3" type="ORF">FUT82_13890</name>
    <name evidence="2" type="ORF">TPHV1_250002</name>
</gene>
<dbReference type="Gene3D" id="3.40.630.10">
    <property type="entry name" value="Zn peptidases"/>
    <property type="match status" value="1"/>
</dbReference>
<evidence type="ECO:0000313" key="5">
    <source>
        <dbReference type="Proteomes" id="UP000323594"/>
    </source>
</evidence>
<reference evidence="2" key="2">
    <citation type="submission" date="2015-01" db="EMBL/GenBank/DDBJ databases">
        <authorList>
            <person name="Xiang T."/>
            <person name="Song Y."/>
            <person name="Huang L."/>
            <person name="Wang B."/>
            <person name="Wu P."/>
        </authorList>
    </citation>
    <scope>NUCLEOTIDE SEQUENCE [LARGE SCALE GENOMIC DNA]</scope>
    <source>
        <strain evidence="2">V1</strain>
    </source>
</reference>
<evidence type="ECO:0000313" key="4">
    <source>
        <dbReference type="Proteomes" id="UP000042527"/>
    </source>
</evidence>
<dbReference type="SUPFAM" id="SSF53187">
    <property type="entry name" value="Zn-dependent exopeptidases"/>
    <property type="match status" value="1"/>
</dbReference>
<evidence type="ECO:0000259" key="1">
    <source>
        <dbReference type="Pfam" id="PF04389"/>
    </source>
</evidence>
<sequence length="318" mass="35338">MDKNTAAAIIHSSLFKSFVQLGIDRAAFISAWLRAHAVPHTVVDISGNKNIIVRYDSSAYNPIFKTKILVGHYDRAEGTQGANDNSAACMQLMLFAEHLVHVQDFHNIKIIFTEGEEKGAKGIRNQGAYALGTGLRKLRMDNEEIYVFDCCGRGDTLILSESGIYGRDSDKTQGLQAFHERCIGYAQRACPNRFLSLLTPYSDNAGFIAAGITAQVFTVLPAVEAGILLKNIPVPKSGRAQEPRRFFSFQKKSKTAAEELTDLVIKNKKPDPDSPLAALIPKTWQLMHTEKDAIDSLTPEAFLLMFRFLRFLETVKEP</sequence>
<dbReference type="Pfam" id="PF04389">
    <property type="entry name" value="Peptidase_M28"/>
    <property type="match status" value="1"/>
</dbReference>
<dbReference type="InterPro" id="IPR007484">
    <property type="entry name" value="Peptidase_M28"/>
</dbReference>
<name>A0A0B7GU31_TREPH</name>
<keyword evidence="4" id="KW-1185">Reference proteome</keyword>
<dbReference type="Proteomes" id="UP000042527">
    <property type="component" value="Unassembled WGS sequence"/>
</dbReference>
<accession>A0A0B7GU31</accession>
<dbReference type="OrthoDB" id="9762302at2"/>
<evidence type="ECO:0000313" key="2">
    <source>
        <dbReference type="EMBL" id="CEM61983.1"/>
    </source>
</evidence>
<reference evidence="4" key="1">
    <citation type="submission" date="2015-01" db="EMBL/GenBank/DDBJ databases">
        <authorList>
            <person name="Manzoor Shahid"/>
            <person name="Zubair Saima"/>
        </authorList>
    </citation>
    <scope>NUCLEOTIDE SEQUENCE [LARGE SCALE GENOMIC DNA]</scope>
    <source>
        <strain evidence="4">V1</strain>
    </source>
</reference>
<proteinExistence type="predicted"/>
<organism evidence="2 4">
    <name type="scientific">Treponema phagedenis</name>
    <dbReference type="NCBI Taxonomy" id="162"/>
    <lineage>
        <taxon>Bacteria</taxon>
        <taxon>Pseudomonadati</taxon>
        <taxon>Spirochaetota</taxon>
        <taxon>Spirochaetia</taxon>
        <taxon>Spirochaetales</taxon>
        <taxon>Treponemataceae</taxon>
        <taxon>Treponema</taxon>
    </lineage>
</organism>
<dbReference type="RefSeq" id="WP_044634677.1">
    <property type="nucleotide sequence ID" value="NZ_CDNC01000018.1"/>
</dbReference>
<dbReference type="EMBL" id="CDNC01000018">
    <property type="protein sequence ID" value="CEM61983.1"/>
    <property type="molecule type" value="Genomic_DNA"/>
</dbReference>
<dbReference type="EMBL" id="CP042817">
    <property type="protein sequence ID" value="QEJ98972.1"/>
    <property type="molecule type" value="Genomic_DNA"/>
</dbReference>
<evidence type="ECO:0000313" key="3">
    <source>
        <dbReference type="EMBL" id="QEJ98972.1"/>
    </source>
</evidence>
<feature type="domain" description="Peptidase M28" evidence="1">
    <location>
        <begin position="50"/>
        <end position="276"/>
    </location>
</feature>
<dbReference type="Proteomes" id="UP000323594">
    <property type="component" value="Chromosome"/>
</dbReference>
<protein>
    <submittedName>
        <fullName evidence="3">Zn-dependent exopeptidase M28</fullName>
    </submittedName>
</protein>
<dbReference type="AlphaFoldDB" id="A0A0B7GU31"/>